<keyword evidence="1" id="KW-0812">Transmembrane</keyword>
<gene>
    <name evidence="2" type="ORF">PEPS_13890</name>
</gene>
<name>A0ABM7VDU2_9BACT</name>
<reference evidence="2 3" key="1">
    <citation type="submission" date="2021-12" db="EMBL/GenBank/DDBJ databases">
        <title>Genome sequencing of bacteria with rrn-lacking chromosome and rrn-plasmid.</title>
        <authorList>
            <person name="Anda M."/>
            <person name="Iwasaki W."/>
        </authorList>
    </citation>
    <scope>NUCLEOTIDE SEQUENCE [LARGE SCALE GENOMIC DNA]</scope>
    <source>
        <strain evidence="2 3">NBRC 101262</strain>
    </source>
</reference>
<organism evidence="2 3">
    <name type="scientific">Persicobacter psychrovividus</name>
    <dbReference type="NCBI Taxonomy" id="387638"/>
    <lineage>
        <taxon>Bacteria</taxon>
        <taxon>Pseudomonadati</taxon>
        <taxon>Bacteroidota</taxon>
        <taxon>Cytophagia</taxon>
        <taxon>Cytophagales</taxon>
        <taxon>Persicobacteraceae</taxon>
        <taxon>Persicobacter</taxon>
    </lineage>
</organism>
<sequence>MENKPKKQGPIPNKQQVLMAVLFWVIGAILVAYFMTAGFTSAVDLQKSAVYLLLLGYLTYKVGRIIYQYKKYGNDDHFSE</sequence>
<dbReference type="RefSeq" id="WP_338396587.1">
    <property type="nucleotide sequence ID" value="NZ_AP025292.1"/>
</dbReference>
<keyword evidence="1" id="KW-0472">Membrane</keyword>
<evidence type="ECO:0000313" key="2">
    <source>
        <dbReference type="EMBL" id="BDC99108.1"/>
    </source>
</evidence>
<feature type="transmembrane region" description="Helical" evidence="1">
    <location>
        <begin position="49"/>
        <end position="67"/>
    </location>
</feature>
<accession>A0ABM7VDU2</accession>
<keyword evidence="1" id="KW-1133">Transmembrane helix</keyword>
<keyword evidence="3" id="KW-1185">Reference proteome</keyword>
<evidence type="ECO:0000256" key="1">
    <source>
        <dbReference type="SAM" id="Phobius"/>
    </source>
</evidence>
<dbReference type="EMBL" id="AP025292">
    <property type="protein sequence ID" value="BDC99108.1"/>
    <property type="molecule type" value="Genomic_DNA"/>
</dbReference>
<evidence type="ECO:0000313" key="3">
    <source>
        <dbReference type="Proteomes" id="UP001354989"/>
    </source>
</evidence>
<feature type="transmembrane region" description="Helical" evidence="1">
    <location>
        <begin position="21"/>
        <end position="43"/>
    </location>
</feature>
<dbReference type="Proteomes" id="UP001354989">
    <property type="component" value="Chromosome"/>
</dbReference>
<proteinExistence type="predicted"/>
<protein>
    <submittedName>
        <fullName evidence="2">Uncharacterized protein</fullName>
    </submittedName>
</protein>